<keyword evidence="3" id="KW-1185">Reference proteome</keyword>
<dbReference type="PANTHER" id="PTHR16356:SF1">
    <property type="entry name" value="TRANSMEMBRANE AND COILED-COIL DOMAIN-CONTAINING PROTEIN 6"/>
    <property type="match status" value="1"/>
</dbReference>
<dbReference type="EMBL" id="GITU01004243">
    <property type="protein sequence ID" value="MBC1172946.1"/>
    <property type="molecule type" value="Transcribed_RNA"/>
</dbReference>
<proteinExistence type="predicted"/>
<dbReference type="InterPro" id="IPR016024">
    <property type="entry name" value="ARM-type_fold"/>
</dbReference>
<reference evidence="1" key="2">
    <citation type="journal article" date="2020" name="BMC">
        <title>Leishmania infection induces a limited differential gene expression in the sand fly midgut.</title>
        <authorList>
            <person name="Coutinho-Abreu I.V."/>
            <person name="Serafim T.D."/>
            <person name="Meneses C."/>
            <person name="Kamhawi S."/>
            <person name="Oliveira F."/>
            <person name="Valenzuela J.G."/>
        </authorList>
    </citation>
    <scope>NUCLEOTIDE SEQUENCE</scope>
    <source>
        <strain evidence="1">Jacobina</strain>
        <tissue evidence="1">Midgut</tissue>
    </source>
</reference>
<organism evidence="2 3">
    <name type="scientific">Lutzomyia longipalpis</name>
    <name type="common">Sand fly</name>
    <dbReference type="NCBI Taxonomy" id="7200"/>
    <lineage>
        <taxon>Eukaryota</taxon>
        <taxon>Metazoa</taxon>
        <taxon>Ecdysozoa</taxon>
        <taxon>Arthropoda</taxon>
        <taxon>Hexapoda</taxon>
        <taxon>Insecta</taxon>
        <taxon>Pterygota</taxon>
        <taxon>Neoptera</taxon>
        <taxon>Endopterygota</taxon>
        <taxon>Diptera</taxon>
        <taxon>Nematocera</taxon>
        <taxon>Psychodoidea</taxon>
        <taxon>Psychodidae</taxon>
        <taxon>Lutzomyia</taxon>
        <taxon>Lutzomyia</taxon>
    </lineage>
</organism>
<dbReference type="VEuPathDB" id="VectorBase:LLOJ008512"/>
<protein>
    <submittedName>
        <fullName evidence="1 2">Uncharacterized protein</fullName>
    </submittedName>
</protein>
<dbReference type="Proteomes" id="UP000092461">
    <property type="component" value="Unassembled WGS sequence"/>
</dbReference>
<dbReference type="PANTHER" id="PTHR16356">
    <property type="entry name" value="TRANSMEMBRANE AND COILED-COIL DOMAIN-CONTAINING PROTEIN 6 TMCO6"/>
    <property type="match status" value="1"/>
</dbReference>
<dbReference type="KEGG" id="lll:129791357"/>
<reference evidence="3" key="1">
    <citation type="submission" date="2012-05" db="EMBL/GenBank/DDBJ databases">
        <title>Whole Genome Assembly of Lutzomyia longipalpis.</title>
        <authorList>
            <person name="Richards S."/>
            <person name="Qu C."/>
            <person name="Dillon R."/>
            <person name="Worley K."/>
            <person name="Scherer S."/>
            <person name="Batterton M."/>
            <person name="Taylor A."/>
            <person name="Hawes A."/>
            <person name="Hernandez B."/>
            <person name="Kovar C."/>
            <person name="Mandapat C."/>
            <person name="Pham C."/>
            <person name="Qu C."/>
            <person name="Jing C."/>
            <person name="Bess C."/>
            <person name="Bandaranaike D."/>
            <person name="Ngo D."/>
            <person name="Ongeri F."/>
            <person name="Arias F."/>
            <person name="Lara F."/>
            <person name="Weissenberger G."/>
            <person name="Kamau G."/>
            <person name="Han H."/>
            <person name="Shen H."/>
            <person name="Dinh H."/>
            <person name="Khalil I."/>
            <person name="Jones J."/>
            <person name="Shafer J."/>
            <person name="Jayaseelan J."/>
            <person name="Quiroz J."/>
            <person name="Blankenburg K."/>
            <person name="Nguyen L."/>
            <person name="Jackson L."/>
            <person name="Francisco L."/>
            <person name="Tang L.-Y."/>
            <person name="Pu L.-L."/>
            <person name="Perales L."/>
            <person name="Lorensuhewa L."/>
            <person name="Munidasa M."/>
            <person name="Coyle M."/>
            <person name="Taylor M."/>
            <person name="Puazo M."/>
            <person name="Firestine M."/>
            <person name="Scheel M."/>
            <person name="Javaid M."/>
            <person name="Wang M."/>
            <person name="Li M."/>
            <person name="Tabassum N."/>
            <person name="Saada N."/>
            <person name="Osuji N."/>
            <person name="Aqrawi P."/>
            <person name="Fu Q."/>
            <person name="Thornton R."/>
            <person name="Raj R."/>
            <person name="Goodspeed R."/>
            <person name="Mata R."/>
            <person name="Najjar R."/>
            <person name="Gubbala S."/>
            <person name="Lee S."/>
            <person name="Denson S."/>
            <person name="Patil S."/>
            <person name="Macmil S."/>
            <person name="Qi S."/>
            <person name="Matskevitch T."/>
            <person name="Palculict T."/>
            <person name="Mathew T."/>
            <person name="Vee V."/>
            <person name="Velamala V."/>
            <person name="Korchina V."/>
            <person name="Cai W."/>
            <person name="Liu W."/>
            <person name="Dai W."/>
            <person name="Zou X."/>
            <person name="Zhu Y."/>
            <person name="Zhang Y."/>
            <person name="Wu Y.-Q."/>
            <person name="Xin Y."/>
            <person name="Nazarath L."/>
            <person name="Kovar C."/>
            <person name="Han Y."/>
            <person name="Muzny D."/>
            <person name="Gibbs R."/>
        </authorList>
    </citation>
    <scope>NUCLEOTIDE SEQUENCE [LARGE SCALE GENOMIC DNA]</scope>
    <source>
        <strain evidence="3">Jacobina</strain>
    </source>
</reference>
<dbReference type="Gene3D" id="1.25.10.10">
    <property type="entry name" value="Leucine-rich Repeat Variant"/>
    <property type="match status" value="1"/>
</dbReference>
<dbReference type="VEuPathDB" id="VectorBase:LLONM1_000791"/>
<dbReference type="EMBL" id="AJWK01028824">
    <property type="status" value="NOT_ANNOTATED_CDS"/>
    <property type="molecule type" value="Genomic_DNA"/>
</dbReference>
<reference evidence="2" key="3">
    <citation type="submission" date="2020-05" db="UniProtKB">
        <authorList>
            <consortium name="EnsemblMetazoa"/>
        </authorList>
    </citation>
    <scope>IDENTIFICATION</scope>
    <source>
        <strain evidence="2">Jacobina</strain>
    </source>
</reference>
<dbReference type="AlphaFoldDB" id="A0A1B0GKF8"/>
<dbReference type="SUPFAM" id="SSF48371">
    <property type="entry name" value="ARM repeat"/>
    <property type="match status" value="1"/>
</dbReference>
<evidence type="ECO:0000313" key="2">
    <source>
        <dbReference type="EnsemblMetazoa" id="LLOJ008512-PA"/>
    </source>
</evidence>
<dbReference type="OrthoDB" id="21522at2759"/>
<dbReference type="GeneID" id="129791357"/>
<sequence>MAAANPSPVDARIREYIRRDIQDTRTNSRNSDLDTVRCGLGEIVDVMSNSITQKDVQGLAARIKRRKRATSNDLIRLSKAFMRNSDNISTFIRIPGALNVIIKEFTGQDADLKLWATECLCNLSLGDDFCCEKVALLAGTYLLAYVKSSNKHLARLCLWVLCNLASGGGKTLNTLMSQEIVRELVAVVQNDFDENIKNECLNCLELIVSHEGHVLSEEDNKIIIHAATEEKNPQTLGGIQLLYRYLSGRDFQLPDLVDLTKIIHFCTQHLTNFPTKAPTRDIALGFVLYAIRILGNCTSIQEDAAHIFLQRFQEKPLSDTINHLLESTKQDEVTRELLWFVGSLHNSSYPVVRQYLERDSLVHNTRFPVITSF</sequence>
<evidence type="ECO:0000313" key="1">
    <source>
        <dbReference type="EMBL" id="MBC1172946.1"/>
    </source>
</evidence>
<dbReference type="EnsemblMetazoa" id="LLOJ008512-RA">
    <property type="protein sequence ID" value="LLOJ008512-PA"/>
    <property type="gene ID" value="LLOJ008512"/>
</dbReference>
<name>A0A1B0GKF8_LUTLO</name>
<dbReference type="RefSeq" id="XP_055685474.1">
    <property type="nucleotide sequence ID" value="XM_055829499.1"/>
</dbReference>
<evidence type="ECO:0000313" key="3">
    <source>
        <dbReference type="Proteomes" id="UP000092461"/>
    </source>
</evidence>
<dbReference type="InterPro" id="IPR011989">
    <property type="entry name" value="ARM-like"/>
</dbReference>
<accession>A0A1B0GKF8</accession>